<comment type="caution">
    <text evidence="2">The sequence shown here is derived from an EMBL/GenBank/DDBJ whole genome shotgun (WGS) entry which is preliminary data.</text>
</comment>
<dbReference type="PATRIC" id="fig|1423813.3.peg.153"/>
<dbReference type="NCBIfam" id="TIGR02988">
    <property type="entry name" value="YaaA_near_RecF"/>
    <property type="match status" value="1"/>
</dbReference>
<dbReference type="EMBL" id="AYYY01000061">
    <property type="protein sequence ID" value="KRM60665.1"/>
    <property type="molecule type" value="Genomic_DNA"/>
</dbReference>
<dbReference type="SUPFAM" id="SSF55174">
    <property type="entry name" value="Alpha-L RNA-binding motif"/>
    <property type="match status" value="1"/>
</dbReference>
<dbReference type="STRING" id="1423813.FC26_GL000141"/>
<keyword evidence="3" id="KW-1185">Reference proteome</keyword>
<name>A0A0R2AA76_9LACO</name>
<reference evidence="2 3" key="1">
    <citation type="journal article" date="2015" name="Genome Announc.">
        <title>Expanding the biotechnology potential of lactobacilli through comparative genomics of 213 strains and associated genera.</title>
        <authorList>
            <person name="Sun Z."/>
            <person name="Harris H.M."/>
            <person name="McCann A."/>
            <person name="Guo C."/>
            <person name="Argimon S."/>
            <person name="Zhang W."/>
            <person name="Yang X."/>
            <person name="Jeffery I.B."/>
            <person name="Cooney J.C."/>
            <person name="Kagawa T.F."/>
            <person name="Liu W."/>
            <person name="Song Y."/>
            <person name="Salvetti E."/>
            <person name="Wrobel A."/>
            <person name="Rasinkangas P."/>
            <person name="Parkhill J."/>
            <person name="Rea M.C."/>
            <person name="O'Sullivan O."/>
            <person name="Ritari J."/>
            <person name="Douillard F.P."/>
            <person name="Paul Ross R."/>
            <person name="Yang R."/>
            <person name="Briner A.E."/>
            <person name="Felis G.E."/>
            <person name="de Vos W.M."/>
            <person name="Barrangou R."/>
            <person name="Klaenhammer T.R."/>
            <person name="Caufield P.W."/>
            <person name="Cui Y."/>
            <person name="Zhang H."/>
            <person name="O'Toole P.W."/>
        </authorList>
    </citation>
    <scope>NUCLEOTIDE SEQUENCE [LARGE SCALE GENOMIC DNA]</scope>
    <source>
        <strain evidence="2 3">DSM 20634</strain>
    </source>
</reference>
<evidence type="ECO:0000256" key="1">
    <source>
        <dbReference type="PROSITE-ProRule" id="PRU00182"/>
    </source>
</evidence>
<dbReference type="InterPro" id="IPR036986">
    <property type="entry name" value="S4_RNA-bd_sf"/>
</dbReference>
<proteinExistence type="predicted"/>
<keyword evidence="1" id="KW-0694">RNA-binding</keyword>
<dbReference type="Pfam" id="PF13275">
    <property type="entry name" value="S4_2"/>
    <property type="match status" value="1"/>
</dbReference>
<organism evidence="2 3">
    <name type="scientific">Paucilactobacillus vaccinostercus DSM 20634</name>
    <dbReference type="NCBI Taxonomy" id="1423813"/>
    <lineage>
        <taxon>Bacteria</taxon>
        <taxon>Bacillati</taxon>
        <taxon>Bacillota</taxon>
        <taxon>Bacilli</taxon>
        <taxon>Lactobacillales</taxon>
        <taxon>Lactobacillaceae</taxon>
        <taxon>Paucilactobacillus</taxon>
    </lineage>
</organism>
<dbReference type="PROSITE" id="PS50889">
    <property type="entry name" value="S4"/>
    <property type="match status" value="1"/>
</dbReference>
<sequence length="74" mass="8325">MQESKIVQIEGPFITLGQLLKEESIIASGGAAKWFLRENEVLVNDEIDQRRGRKLYPNDHVTVPEAGSFVIQSK</sequence>
<dbReference type="AlphaFoldDB" id="A0A0R2AA76"/>
<evidence type="ECO:0000313" key="3">
    <source>
        <dbReference type="Proteomes" id="UP000051733"/>
    </source>
</evidence>
<dbReference type="Gene3D" id="3.10.290.10">
    <property type="entry name" value="RNA-binding S4 domain"/>
    <property type="match status" value="1"/>
</dbReference>
<dbReference type="OrthoDB" id="9811532at2"/>
<dbReference type="GO" id="GO:0003723">
    <property type="term" value="F:RNA binding"/>
    <property type="evidence" value="ECO:0007669"/>
    <property type="project" value="UniProtKB-KW"/>
</dbReference>
<dbReference type="Proteomes" id="UP000051733">
    <property type="component" value="Unassembled WGS sequence"/>
</dbReference>
<evidence type="ECO:0000313" key="2">
    <source>
        <dbReference type="EMBL" id="KRM60665.1"/>
    </source>
</evidence>
<accession>A0A0R2AA76</accession>
<gene>
    <name evidence="2" type="ORF">FC26_GL000141</name>
</gene>
<dbReference type="InterPro" id="IPR014330">
    <property type="entry name" value="RNA-bd_S4-rel_YaaA"/>
</dbReference>
<dbReference type="RefSeq" id="WP_057779799.1">
    <property type="nucleotide sequence ID" value="NZ_AYYY01000061.1"/>
</dbReference>
<protein>
    <submittedName>
        <fullName evidence="2">Uncharacterized protein</fullName>
    </submittedName>
</protein>